<dbReference type="Gene3D" id="3.40.50.720">
    <property type="entry name" value="NAD(P)-binding Rossmann-like Domain"/>
    <property type="match status" value="1"/>
</dbReference>
<organism evidence="5 6">
    <name type="scientific">Nocardia asteroides NBRC 15531</name>
    <dbReference type="NCBI Taxonomy" id="1110697"/>
    <lineage>
        <taxon>Bacteria</taxon>
        <taxon>Bacillati</taxon>
        <taxon>Actinomycetota</taxon>
        <taxon>Actinomycetes</taxon>
        <taxon>Mycobacteriales</taxon>
        <taxon>Nocardiaceae</taxon>
        <taxon>Nocardia</taxon>
    </lineage>
</organism>
<dbReference type="GO" id="GO:0016020">
    <property type="term" value="C:membrane"/>
    <property type="evidence" value="ECO:0007669"/>
    <property type="project" value="TreeGrafter"/>
</dbReference>
<dbReference type="SUPFAM" id="SSF51735">
    <property type="entry name" value="NAD(P)-binding Rossmann-fold domains"/>
    <property type="match status" value="1"/>
</dbReference>
<accession>U5E8I9</accession>
<keyword evidence="3" id="KW-0560">Oxidoreductase</keyword>
<dbReference type="EMBL" id="BAFO02000013">
    <property type="protein sequence ID" value="GAD82751.1"/>
    <property type="molecule type" value="Genomic_DNA"/>
</dbReference>
<gene>
    <name evidence="5" type="ORF">NCAST_13_00230</name>
</gene>
<protein>
    <submittedName>
        <fullName evidence="5">Oxidoreductase</fullName>
    </submittedName>
</protein>
<dbReference type="PRINTS" id="PR00080">
    <property type="entry name" value="SDRFAMILY"/>
</dbReference>
<comment type="caution">
    <text evidence="5">The sequence shown here is derived from an EMBL/GenBank/DDBJ whole genome shotgun (WGS) entry which is preliminary data.</text>
</comment>
<dbReference type="AlphaFoldDB" id="U5E8I9"/>
<dbReference type="InterPro" id="IPR036291">
    <property type="entry name" value="NAD(P)-bd_dom_sf"/>
</dbReference>
<dbReference type="STRING" id="1824.SAMN05444423_103692"/>
<dbReference type="PANTHER" id="PTHR43490:SF99">
    <property type="entry name" value="SHORT-CHAIN DEHYDROGENASE_REDUCTASE"/>
    <property type="match status" value="1"/>
</dbReference>
<comment type="similarity">
    <text evidence="1 4">Belongs to the short-chain dehydrogenases/reductases (SDR) family.</text>
</comment>
<evidence type="ECO:0000313" key="6">
    <source>
        <dbReference type="Proteomes" id="UP000017048"/>
    </source>
</evidence>
<name>U5E8I9_NOCAS</name>
<sequence length="243" mass="25098">MITGANKGIGYETARALAARGMTVLVGARDAGRGAAAVDKLRAEGADARLIQLDVTDAASIAAAAAHIDETCGVLDVLVNNAGIAGGFGAPSATDPAMMREVFETNVFGAVAVTNAMLPLLRRAQAARIVNVSSEVGSITLMMDPDGPMWPAAAVPYPASKTALTMLTAMYAKELWDTPIKVNAANPGYCATDFNADSGFRTAEQGAEVSVHLATLPADGPTGQLWGYRWGAADGDEYGVLPW</sequence>
<evidence type="ECO:0000256" key="2">
    <source>
        <dbReference type="ARBA" id="ARBA00022857"/>
    </source>
</evidence>
<dbReference type="InterPro" id="IPR020904">
    <property type="entry name" value="Sc_DH/Rdtase_CS"/>
</dbReference>
<dbReference type="Pfam" id="PF00106">
    <property type="entry name" value="adh_short"/>
    <property type="match status" value="1"/>
</dbReference>
<dbReference type="PANTHER" id="PTHR43490">
    <property type="entry name" value="(+)-NEOMENTHOL DEHYDROGENASE"/>
    <property type="match status" value="1"/>
</dbReference>
<dbReference type="Proteomes" id="UP000017048">
    <property type="component" value="Unassembled WGS sequence"/>
</dbReference>
<evidence type="ECO:0000313" key="5">
    <source>
        <dbReference type="EMBL" id="GAD82751.1"/>
    </source>
</evidence>
<dbReference type="GO" id="GO:0016491">
    <property type="term" value="F:oxidoreductase activity"/>
    <property type="evidence" value="ECO:0007669"/>
    <property type="project" value="UniProtKB-KW"/>
</dbReference>
<evidence type="ECO:0000256" key="3">
    <source>
        <dbReference type="ARBA" id="ARBA00023002"/>
    </source>
</evidence>
<dbReference type="PRINTS" id="PR00081">
    <property type="entry name" value="GDHRDH"/>
</dbReference>
<evidence type="ECO:0000256" key="4">
    <source>
        <dbReference type="RuleBase" id="RU000363"/>
    </source>
</evidence>
<keyword evidence="2" id="KW-0521">NADP</keyword>
<evidence type="ECO:0000256" key="1">
    <source>
        <dbReference type="ARBA" id="ARBA00006484"/>
    </source>
</evidence>
<dbReference type="InterPro" id="IPR002347">
    <property type="entry name" value="SDR_fam"/>
</dbReference>
<dbReference type="eggNOG" id="COG1028">
    <property type="taxonomic scope" value="Bacteria"/>
</dbReference>
<proteinExistence type="inferred from homology"/>
<keyword evidence="6" id="KW-1185">Reference proteome</keyword>
<dbReference type="PROSITE" id="PS00061">
    <property type="entry name" value="ADH_SHORT"/>
    <property type="match status" value="1"/>
</dbReference>
<reference evidence="5 6" key="1">
    <citation type="journal article" date="2014" name="BMC Genomics">
        <title>Genome based analysis of type-I polyketide synthase and nonribosomal peptide synthetase gene clusters in seven strains of five representative Nocardia species.</title>
        <authorList>
            <person name="Komaki H."/>
            <person name="Ichikawa N."/>
            <person name="Hosoyama A."/>
            <person name="Takahashi-Nakaguchi A."/>
            <person name="Matsuzawa T."/>
            <person name="Suzuki K."/>
            <person name="Fujita N."/>
            <person name="Gonoi T."/>
        </authorList>
    </citation>
    <scope>NUCLEOTIDE SEQUENCE [LARGE SCALE GENOMIC DNA]</scope>
    <source>
        <strain evidence="5 6">NBRC 15531</strain>
    </source>
</reference>